<evidence type="ECO:0000313" key="1">
    <source>
        <dbReference type="EMBL" id="KAI3808493.1"/>
    </source>
</evidence>
<proteinExistence type="predicted"/>
<keyword evidence="2" id="KW-1185">Reference proteome</keyword>
<protein>
    <submittedName>
        <fullName evidence="1">Uncharacterized protein</fullName>
    </submittedName>
</protein>
<dbReference type="EMBL" id="CM042025">
    <property type="protein sequence ID" value="KAI3808493.1"/>
    <property type="molecule type" value="Genomic_DNA"/>
</dbReference>
<sequence>MRFWSDVAYGQLRMVYGLIGPYGQEVLSYGHTLRLVFEEKKGSSSLAACSGGAQTEKYQGNRRQVAFNCNNDYRKIDVPIHQPFEFSAIAPGLNHTCALRSLNNSIVCWGGGGGIVFVNVNSTNASDYHQNSSDEEAFPSSVLVNKVTRHVMHWETKSFSAKVSMHDHLPDVDTWESWISASWTLELLI</sequence>
<gene>
    <name evidence="1" type="ORF">L1987_24444</name>
</gene>
<reference evidence="2" key="1">
    <citation type="journal article" date="2022" name="Mol. Ecol. Resour.">
        <title>The genomes of chicory, endive, great burdock and yacon provide insights into Asteraceae palaeo-polyploidization history and plant inulin production.</title>
        <authorList>
            <person name="Fan W."/>
            <person name="Wang S."/>
            <person name="Wang H."/>
            <person name="Wang A."/>
            <person name="Jiang F."/>
            <person name="Liu H."/>
            <person name="Zhao H."/>
            <person name="Xu D."/>
            <person name="Zhang Y."/>
        </authorList>
    </citation>
    <scope>NUCLEOTIDE SEQUENCE [LARGE SCALE GENOMIC DNA]</scope>
    <source>
        <strain evidence="2">cv. Yunnan</strain>
    </source>
</reference>
<accession>A0ACB9IJP3</accession>
<name>A0ACB9IJP3_9ASTR</name>
<dbReference type="Proteomes" id="UP001056120">
    <property type="component" value="Linkage Group LG08"/>
</dbReference>
<organism evidence="1 2">
    <name type="scientific">Smallanthus sonchifolius</name>
    <dbReference type="NCBI Taxonomy" id="185202"/>
    <lineage>
        <taxon>Eukaryota</taxon>
        <taxon>Viridiplantae</taxon>
        <taxon>Streptophyta</taxon>
        <taxon>Embryophyta</taxon>
        <taxon>Tracheophyta</taxon>
        <taxon>Spermatophyta</taxon>
        <taxon>Magnoliopsida</taxon>
        <taxon>eudicotyledons</taxon>
        <taxon>Gunneridae</taxon>
        <taxon>Pentapetalae</taxon>
        <taxon>asterids</taxon>
        <taxon>campanulids</taxon>
        <taxon>Asterales</taxon>
        <taxon>Asteraceae</taxon>
        <taxon>Asteroideae</taxon>
        <taxon>Heliantheae alliance</taxon>
        <taxon>Millerieae</taxon>
        <taxon>Smallanthus</taxon>
    </lineage>
</organism>
<reference evidence="1 2" key="2">
    <citation type="journal article" date="2022" name="Mol. Ecol. Resour.">
        <title>The genomes of chicory, endive, great burdock and yacon provide insights into Asteraceae paleo-polyploidization history and plant inulin production.</title>
        <authorList>
            <person name="Fan W."/>
            <person name="Wang S."/>
            <person name="Wang H."/>
            <person name="Wang A."/>
            <person name="Jiang F."/>
            <person name="Liu H."/>
            <person name="Zhao H."/>
            <person name="Xu D."/>
            <person name="Zhang Y."/>
        </authorList>
    </citation>
    <scope>NUCLEOTIDE SEQUENCE [LARGE SCALE GENOMIC DNA]</scope>
    <source>
        <strain evidence="2">cv. Yunnan</strain>
        <tissue evidence="1">Leaves</tissue>
    </source>
</reference>
<evidence type="ECO:0000313" key="2">
    <source>
        <dbReference type="Proteomes" id="UP001056120"/>
    </source>
</evidence>
<comment type="caution">
    <text evidence="1">The sequence shown here is derived from an EMBL/GenBank/DDBJ whole genome shotgun (WGS) entry which is preliminary data.</text>
</comment>